<dbReference type="EMBL" id="FZOY01000008">
    <property type="protein sequence ID" value="SNT24259.1"/>
    <property type="molecule type" value="Genomic_DNA"/>
</dbReference>
<dbReference type="Proteomes" id="UP000198426">
    <property type="component" value="Unassembled WGS sequence"/>
</dbReference>
<dbReference type="PANTHER" id="PTHR47505">
    <property type="entry name" value="DNA UTILIZATION PROTEIN YHGH"/>
    <property type="match status" value="1"/>
</dbReference>
<dbReference type="AlphaFoldDB" id="A0A239L3I5"/>
<name>A0A239L3I5_9RHOB</name>
<dbReference type="Pfam" id="PF18912">
    <property type="entry name" value="DZR_2"/>
    <property type="match status" value="1"/>
</dbReference>
<evidence type="ECO:0000259" key="3">
    <source>
        <dbReference type="Pfam" id="PF18912"/>
    </source>
</evidence>
<dbReference type="RefSeq" id="WP_245838169.1">
    <property type="nucleotide sequence ID" value="NZ_FZOY01000008.1"/>
</dbReference>
<dbReference type="InterPro" id="IPR029057">
    <property type="entry name" value="PRTase-like"/>
</dbReference>
<proteinExistence type="inferred from homology"/>
<evidence type="ECO:0000256" key="1">
    <source>
        <dbReference type="ARBA" id="ARBA00008007"/>
    </source>
</evidence>
<accession>A0A239L3I5</accession>
<dbReference type="InterPro" id="IPR051910">
    <property type="entry name" value="ComF/GntX_DNA_util-trans"/>
</dbReference>
<dbReference type="Gene3D" id="3.40.50.2020">
    <property type="match status" value="1"/>
</dbReference>
<dbReference type="SUPFAM" id="SSF53271">
    <property type="entry name" value="PRTase-like"/>
    <property type="match status" value="1"/>
</dbReference>
<sequence length="255" mass="27204">MGDIVSGRSVGSAMRGALRTTLRTIYPPHCLSCNEVVGTERGLCGACWAGAAFIKGLVCELCGVPLPGEEGGGPACCDDCLAIARPWTAGRAALVYAGTGRRLVLGLKHGDRTELAKVAAGWMAYAGRDILEPDLLVAPVPLHWWRLFRRRYNQSALLSVALGRLTGLECCPDLLVRTRATPTQEGRDRHQRFRNVSGAIAAHPRRVDRIAGRRVLLVDDVLTSGATLAACAEVALAAGACEVRVLALARVSKDR</sequence>
<feature type="domain" description="Double zinc ribbon" evidence="3">
    <location>
        <begin position="22"/>
        <end position="81"/>
    </location>
</feature>
<dbReference type="CDD" id="cd06223">
    <property type="entry name" value="PRTases_typeI"/>
    <property type="match status" value="1"/>
</dbReference>
<dbReference type="InterPro" id="IPR044005">
    <property type="entry name" value="DZR_2"/>
</dbReference>
<keyword evidence="5" id="KW-1185">Reference proteome</keyword>
<protein>
    <submittedName>
        <fullName evidence="4">ComF family protein</fullName>
    </submittedName>
</protein>
<gene>
    <name evidence="4" type="ORF">SAMN05421757_108199</name>
</gene>
<reference evidence="4 5" key="1">
    <citation type="submission" date="2017-06" db="EMBL/GenBank/DDBJ databases">
        <authorList>
            <person name="Kim H.J."/>
            <person name="Triplett B.A."/>
        </authorList>
    </citation>
    <scope>NUCLEOTIDE SEQUENCE [LARGE SCALE GENOMIC DNA]</scope>
    <source>
        <strain evidence="4 5">DSM 29339</strain>
    </source>
</reference>
<evidence type="ECO:0000313" key="4">
    <source>
        <dbReference type="EMBL" id="SNT24259.1"/>
    </source>
</evidence>
<evidence type="ECO:0000259" key="2">
    <source>
        <dbReference type="Pfam" id="PF00156"/>
    </source>
</evidence>
<comment type="similarity">
    <text evidence="1">Belongs to the ComF/GntX family.</text>
</comment>
<dbReference type="Pfam" id="PF00156">
    <property type="entry name" value="Pribosyltran"/>
    <property type="match status" value="1"/>
</dbReference>
<evidence type="ECO:0000313" key="5">
    <source>
        <dbReference type="Proteomes" id="UP000198426"/>
    </source>
</evidence>
<organism evidence="4 5">
    <name type="scientific">Tropicimonas sediminicola</name>
    <dbReference type="NCBI Taxonomy" id="1031541"/>
    <lineage>
        <taxon>Bacteria</taxon>
        <taxon>Pseudomonadati</taxon>
        <taxon>Pseudomonadota</taxon>
        <taxon>Alphaproteobacteria</taxon>
        <taxon>Rhodobacterales</taxon>
        <taxon>Roseobacteraceae</taxon>
        <taxon>Tropicimonas</taxon>
    </lineage>
</organism>
<feature type="domain" description="Phosphoribosyltransferase" evidence="2">
    <location>
        <begin position="205"/>
        <end position="251"/>
    </location>
</feature>
<dbReference type="InterPro" id="IPR000836">
    <property type="entry name" value="PRTase_dom"/>
</dbReference>
<dbReference type="PANTHER" id="PTHR47505:SF1">
    <property type="entry name" value="DNA UTILIZATION PROTEIN YHGH"/>
    <property type="match status" value="1"/>
</dbReference>